<evidence type="ECO:0000256" key="2">
    <source>
        <dbReference type="SAM" id="Phobius"/>
    </source>
</evidence>
<feature type="transmembrane region" description="Helical" evidence="2">
    <location>
        <begin position="84"/>
        <end position="104"/>
    </location>
</feature>
<proteinExistence type="predicted"/>
<feature type="compositionally biased region" description="Polar residues" evidence="1">
    <location>
        <begin position="161"/>
        <end position="175"/>
    </location>
</feature>
<evidence type="ECO:0000256" key="1">
    <source>
        <dbReference type="SAM" id="MobiDB-lite"/>
    </source>
</evidence>
<keyword evidence="4" id="KW-1185">Reference proteome</keyword>
<protein>
    <submittedName>
        <fullName evidence="3">Uncharacterized protein</fullName>
    </submittedName>
</protein>
<sequence length="217" mass="21562">MSSNHGHGAYDQSLLAAAPETTKQMRQEGYNPDILSAPKTSNASNTNLNRDLESGITASKERLGPNSATPIPPRRVPFYRTTKGMVIIGIAALVVIGAIVGGAVGGTRKKKNEDGDSSDAPGSGGQQVGSTDAPGGGVAPLSSSQAANPLSSALSQALSSGAPTTTAGQPVQSNPAGPPGQGQRSGTSGQGVGQHTNSNVVLNGIGKAIGSELVVSQ</sequence>
<dbReference type="Proteomes" id="UP001437256">
    <property type="component" value="Unassembled WGS sequence"/>
</dbReference>
<keyword evidence="2" id="KW-0472">Membrane</keyword>
<name>A0ABR3A2Q6_9AGAR</name>
<evidence type="ECO:0000313" key="3">
    <source>
        <dbReference type="EMBL" id="KAL0068271.1"/>
    </source>
</evidence>
<feature type="compositionally biased region" description="Polar residues" evidence="1">
    <location>
        <begin position="38"/>
        <end position="49"/>
    </location>
</feature>
<feature type="region of interest" description="Disordered" evidence="1">
    <location>
        <begin position="1"/>
        <end position="49"/>
    </location>
</feature>
<keyword evidence="2" id="KW-0812">Transmembrane</keyword>
<reference evidence="3 4" key="1">
    <citation type="submission" date="2024-05" db="EMBL/GenBank/DDBJ databases">
        <title>A draft genome resource for the thread blight pathogen Marasmius tenuissimus strain MS-2.</title>
        <authorList>
            <person name="Yulfo-Soto G.E."/>
            <person name="Baruah I.K."/>
            <person name="Amoako-Attah I."/>
            <person name="Bukari Y."/>
            <person name="Meinhardt L.W."/>
            <person name="Bailey B.A."/>
            <person name="Cohen S.P."/>
        </authorList>
    </citation>
    <scope>NUCLEOTIDE SEQUENCE [LARGE SCALE GENOMIC DNA]</scope>
    <source>
        <strain evidence="3 4">MS-2</strain>
    </source>
</reference>
<feature type="compositionally biased region" description="Low complexity" evidence="1">
    <location>
        <begin position="139"/>
        <end position="160"/>
    </location>
</feature>
<feature type="region of interest" description="Disordered" evidence="1">
    <location>
        <begin position="106"/>
        <end position="203"/>
    </location>
</feature>
<organism evidence="3 4">
    <name type="scientific">Marasmius tenuissimus</name>
    <dbReference type="NCBI Taxonomy" id="585030"/>
    <lineage>
        <taxon>Eukaryota</taxon>
        <taxon>Fungi</taxon>
        <taxon>Dikarya</taxon>
        <taxon>Basidiomycota</taxon>
        <taxon>Agaricomycotina</taxon>
        <taxon>Agaricomycetes</taxon>
        <taxon>Agaricomycetidae</taxon>
        <taxon>Agaricales</taxon>
        <taxon>Marasmiineae</taxon>
        <taxon>Marasmiaceae</taxon>
        <taxon>Marasmius</taxon>
    </lineage>
</organism>
<evidence type="ECO:0000313" key="4">
    <source>
        <dbReference type="Proteomes" id="UP001437256"/>
    </source>
</evidence>
<comment type="caution">
    <text evidence="3">The sequence shown here is derived from an EMBL/GenBank/DDBJ whole genome shotgun (WGS) entry which is preliminary data.</text>
</comment>
<accession>A0ABR3A2Q6</accession>
<dbReference type="EMBL" id="JBBXMP010000019">
    <property type="protein sequence ID" value="KAL0068271.1"/>
    <property type="molecule type" value="Genomic_DNA"/>
</dbReference>
<keyword evidence="2" id="KW-1133">Transmembrane helix</keyword>
<gene>
    <name evidence="3" type="ORF">AAF712_004658</name>
</gene>